<dbReference type="Pfam" id="PF06439">
    <property type="entry name" value="3keto-disac_hyd"/>
    <property type="match status" value="1"/>
</dbReference>
<dbReference type="AlphaFoldDB" id="A0A178IKA2"/>
<dbReference type="STRING" id="1184151.AW736_10115"/>
<evidence type="ECO:0000313" key="4">
    <source>
        <dbReference type="Proteomes" id="UP000078486"/>
    </source>
</evidence>
<dbReference type="GO" id="GO:0016787">
    <property type="term" value="F:hydrolase activity"/>
    <property type="evidence" value="ECO:0007669"/>
    <property type="project" value="InterPro"/>
</dbReference>
<dbReference type="Gene3D" id="2.60.120.560">
    <property type="entry name" value="Exo-inulinase, domain 1"/>
    <property type="match status" value="1"/>
</dbReference>
<evidence type="ECO:0000259" key="2">
    <source>
        <dbReference type="Pfam" id="PF06439"/>
    </source>
</evidence>
<sequence>MKLIPFLKTAGLGALLAAGILNCVAAGACCDSAAFAGSRWALTIPGGGIGWLGLTQKPDGKLDALLLWSGGHPRPAPVALKDGALVVTREFKRGDKTFSDVITAKIEGKDMLALTVRHLDDTGAEIRKTETFSGRRIPDLPPRPDLAKVKFGAPVRLIGDTLDNWVVMNPKAYNGWTLKDGVLSNNVVQPDGTKKHGTNLRTRAADFEDFRISFEVNMPPKSNSGVYLRGIYEVQMADTHDQPPGYLNMGALYGRIAPGAAVEKAPGEWQTVETTLVDRHITVVLNGTTIIDNQPVLGCTGGALTSDEFVPGPIYLQGDHSDAHYRNMIVRPVVKE</sequence>
<gene>
    <name evidence="3" type="ORF">AW736_10115</name>
</gene>
<protein>
    <recommendedName>
        <fullName evidence="2">3-keto-alpha-glucoside-1,2-lyase/3-keto-2-hydroxy-glucal hydratase domain-containing protein</fullName>
    </recommendedName>
</protein>
<reference evidence="3 4" key="1">
    <citation type="submission" date="2016-01" db="EMBL/GenBank/DDBJ databases">
        <title>High potential of lignocellulose degradation of a new Verrucomicrobia species.</title>
        <authorList>
            <person name="Wang Y."/>
            <person name="Shi Y."/>
            <person name="Qiu Z."/>
            <person name="Liu S."/>
            <person name="Yang H."/>
        </authorList>
    </citation>
    <scope>NUCLEOTIDE SEQUENCE [LARGE SCALE GENOMIC DNA]</scope>
    <source>
        <strain evidence="3 4">TSB47</strain>
    </source>
</reference>
<keyword evidence="4" id="KW-1185">Reference proteome</keyword>
<dbReference type="EMBL" id="LRRQ01000075">
    <property type="protein sequence ID" value="OAM90121.1"/>
    <property type="molecule type" value="Genomic_DNA"/>
</dbReference>
<dbReference type="InterPro" id="IPR010496">
    <property type="entry name" value="AL/BT2_dom"/>
</dbReference>
<evidence type="ECO:0000313" key="3">
    <source>
        <dbReference type="EMBL" id="OAM90121.1"/>
    </source>
</evidence>
<proteinExistence type="predicted"/>
<name>A0A178IKA2_9BACT</name>
<keyword evidence="1" id="KW-0732">Signal</keyword>
<feature type="signal peptide" evidence="1">
    <location>
        <begin position="1"/>
        <end position="25"/>
    </location>
</feature>
<comment type="caution">
    <text evidence="3">The sequence shown here is derived from an EMBL/GenBank/DDBJ whole genome shotgun (WGS) entry which is preliminary data.</text>
</comment>
<feature type="domain" description="3-keto-alpha-glucoside-1,2-lyase/3-keto-2-hydroxy-glucal hydratase" evidence="2">
    <location>
        <begin position="159"/>
        <end position="330"/>
    </location>
</feature>
<dbReference type="Proteomes" id="UP000078486">
    <property type="component" value="Unassembled WGS sequence"/>
</dbReference>
<dbReference type="PROSITE" id="PS51257">
    <property type="entry name" value="PROKAR_LIPOPROTEIN"/>
    <property type="match status" value="1"/>
</dbReference>
<dbReference type="OrthoDB" id="184452at2"/>
<evidence type="ECO:0000256" key="1">
    <source>
        <dbReference type="SAM" id="SignalP"/>
    </source>
</evidence>
<organism evidence="3 4">
    <name type="scientific">Termitidicoccus mucosus</name>
    <dbReference type="NCBI Taxonomy" id="1184151"/>
    <lineage>
        <taxon>Bacteria</taxon>
        <taxon>Pseudomonadati</taxon>
        <taxon>Verrucomicrobiota</taxon>
        <taxon>Opitutia</taxon>
        <taxon>Opitutales</taxon>
        <taxon>Opitutaceae</taxon>
        <taxon>Termitidicoccus</taxon>
    </lineage>
</organism>
<accession>A0A178IKA2</accession>
<feature type="chain" id="PRO_5008089073" description="3-keto-alpha-glucoside-1,2-lyase/3-keto-2-hydroxy-glucal hydratase domain-containing protein" evidence="1">
    <location>
        <begin position="26"/>
        <end position="336"/>
    </location>
</feature>
<dbReference type="RefSeq" id="WP_068770151.1">
    <property type="nucleotide sequence ID" value="NZ_CP109796.1"/>
</dbReference>